<sequence length="153" mass="16023">MLAFLDSLQSTLRTSGFNEASVAEVMQAMQVLAKYNIMGLGLGLGVAAMAQMRSNEPSSLQQPQSLIQAPRYDSGSAVGPNSLMDSTDRHYAAYSDINKPLGGVGGVLIDVMSQNKAGGGAASTGPNFASTVIKEKLVDSGHVELEVCWLVLC</sequence>
<organism evidence="1">
    <name type="scientific">Toxocara canis</name>
    <name type="common">Canine roundworm</name>
    <dbReference type="NCBI Taxonomy" id="6265"/>
    <lineage>
        <taxon>Eukaryota</taxon>
        <taxon>Metazoa</taxon>
        <taxon>Ecdysozoa</taxon>
        <taxon>Nematoda</taxon>
        <taxon>Chromadorea</taxon>
        <taxon>Rhabditida</taxon>
        <taxon>Spirurina</taxon>
        <taxon>Ascaridomorpha</taxon>
        <taxon>Ascaridoidea</taxon>
        <taxon>Toxocaridae</taxon>
        <taxon>Toxocara</taxon>
    </lineage>
</organism>
<name>A0A3P7FLX9_TOXCA</name>
<accession>A0A3P7FLX9</accession>
<protein>
    <submittedName>
        <fullName evidence="1">Uncharacterized protein</fullName>
    </submittedName>
</protein>
<reference evidence="1" key="1">
    <citation type="submission" date="2018-11" db="EMBL/GenBank/DDBJ databases">
        <authorList>
            <consortium name="Pathogen Informatics"/>
        </authorList>
    </citation>
    <scope>NUCLEOTIDE SEQUENCE [LARGE SCALE GENOMIC DNA]</scope>
</reference>
<evidence type="ECO:0000313" key="1">
    <source>
        <dbReference type="EMBL" id="VDM30024.1"/>
    </source>
</evidence>
<dbReference type="AlphaFoldDB" id="A0A3P7FLX9"/>
<proteinExistence type="predicted"/>
<gene>
    <name evidence="1" type="ORF">TCNE_LOCUS4307</name>
</gene>
<dbReference type="EMBL" id="UYWY01007020">
    <property type="protein sequence ID" value="VDM30024.1"/>
    <property type="molecule type" value="Genomic_DNA"/>
</dbReference>